<proteinExistence type="predicted"/>
<organism evidence="1 2">
    <name type="scientific">Exidia glandulosa HHB12029</name>
    <dbReference type="NCBI Taxonomy" id="1314781"/>
    <lineage>
        <taxon>Eukaryota</taxon>
        <taxon>Fungi</taxon>
        <taxon>Dikarya</taxon>
        <taxon>Basidiomycota</taxon>
        <taxon>Agaricomycotina</taxon>
        <taxon>Agaricomycetes</taxon>
        <taxon>Auriculariales</taxon>
        <taxon>Exidiaceae</taxon>
        <taxon>Exidia</taxon>
    </lineage>
</organism>
<gene>
    <name evidence="1" type="ORF">EXIGLDRAFT_781133</name>
</gene>
<evidence type="ECO:0000313" key="1">
    <source>
        <dbReference type="EMBL" id="KZV80325.1"/>
    </source>
</evidence>
<reference evidence="1 2" key="1">
    <citation type="journal article" date="2016" name="Mol. Biol. Evol.">
        <title>Comparative Genomics of Early-Diverging Mushroom-Forming Fungi Provides Insights into the Origins of Lignocellulose Decay Capabilities.</title>
        <authorList>
            <person name="Nagy L.G."/>
            <person name="Riley R."/>
            <person name="Tritt A."/>
            <person name="Adam C."/>
            <person name="Daum C."/>
            <person name="Floudas D."/>
            <person name="Sun H."/>
            <person name="Yadav J.S."/>
            <person name="Pangilinan J."/>
            <person name="Larsson K.H."/>
            <person name="Matsuura K."/>
            <person name="Barry K."/>
            <person name="Labutti K."/>
            <person name="Kuo R."/>
            <person name="Ohm R.A."/>
            <person name="Bhattacharya S.S."/>
            <person name="Shirouzu T."/>
            <person name="Yoshinaga Y."/>
            <person name="Martin F.M."/>
            <person name="Grigoriev I.V."/>
            <person name="Hibbett D.S."/>
        </authorList>
    </citation>
    <scope>NUCLEOTIDE SEQUENCE [LARGE SCALE GENOMIC DNA]</scope>
    <source>
        <strain evidence="1 2">HHB12029</strain>
    </source>
</reference>
<dbReference type="EMBL" id="KV426496">
    <property type="protein sequence ID" value="KZV80325.1"/>
    <property type="molecule type" value="Genomic_DNA"/>
</dbReference>
<sequence length="104" mass="11247">MAKPVDSPVSGAPTRKGGKVGAAKHLLKQQLTFSQPQSACLHCVVAKLRCDLKSADDRRCSECSNRRVKTCKSVPTADAECVAALLKLRRRAIIKAKFLRASKA</sequence>
<name>A0A165BCL2_EXIGL</name>
<dbReference type="Proteomes" id="UP000077266">
    <property type="component" value="Unassembled WGS sequence"/>
</dbReference>
<dbReference type="AlphaFoldDB" id="A0A165BCL2"/>
<evidence type="ECO:0000313" key="2">
    <source>
        <dbReference type="Proteomes" id="UP000077266"/>
    </source>
</evidence>
<accession>A0A165BCL2</accession>
<keyword evidence="2" id="KW-1185">Reference proteome</keyword>
<dbReference type="InParanoid" id="A0A165BCL2"/>
<protein>
    <recommendedName>
        <fullName evidence="3">Zn(2)-C6 fungal-type domain-containing protein</fullName>
    </recommendedName>
</protein>
<evidence type="ECO:0008006" key="3">
    <source>
        <dbReference type="Google" id="ProtNLM"/>
    </source>
</evidence>